<dbReference type="PANTHER" id="PTHR30040:SF2">
    <property type="entry name" value="FAD:PROTEIN FMN TRANSFERASE"/>
    <property type="match status" value="1"/>
</dbReference>
<dbReference type="InParanoid" id="A0A2G4YPV2"/>
<proteinExistence type="inferred from homology"/>
<dbReference type="PIRSF" id="PIRSF006268">
    <property type="entry name" value="ApbE"/>
    <property type="match status" value="1"/>
</dbReference>
<dbReference type="OrthoDB" id="9778595at2"/>
<keyword evidence="3 10" id="KW-0285">Flavoprotein</keyword>
<evidence type="ECO:0000256" key="2">
    <source>
        <dbReference type="ARBA" id="ARBA00016337"/>
    </source>
</evidence>
<evidence type="ECO:0000313" key="13">
    <source>
        <dbReference type="Proteomes" id="UP000229730"/>
    </source>
</evidence>
<dbReference type="GO" id="GO:0046872">
    <property type="term" value="F:metal ion binding"/>
    <property type="evidence" value="ECO:0007669"/>
    <property type="project" value="UniProtKB-UniRule"/>
</dbReference>
<keyword evidence="5 10" id="KW-0479">Metal-binding</keyword>
<keyword evidence="13" id="KW-1185">Reference proteome</keyword>
<evidence type="ECO:0000313" key="12">
    <source>
        <dbReference type="EMBL" id="PHZ84327.1"/>
    </source>
</evidence>
<evidence type="ECO:0000256" key="6">
    <source>
        <dbReference type="ARBA" id="ARBA00022827"/>
    </source>
</evidence>
<keyword evidence="7 10" id="KW-0460">Magnesium</keyword>
<comment type="cofactor">
    <cofactor evidence="11">
        <name>Mg(2+)</name>
        <dbReference type="ChEBI" id="CHEBI:18420"/>
    </cofactor>
    <cofactor evidence="11">
        <name>Mn(2+)</name>
        <dbReference type="ChEBI" id="CHEBI:29035"/>
    </cofactor>
    <text evidence="11">Magnesium. Can also use manganese.</text>
</comment>
<reference evidence="12 13" key="1">
    <citation type="submission" date="2017-10" db="EMBL/GenBank/DDBJ databases">
        <title>Frigbacter circumglobatus gen. nov. sp. nov., isolated from sediment cultured in situ.</title>
        <authorList>
            <person name="Zhao Z."/>
        </authorList>
    </citation>
    <scope>NUCLEOTIDE SEQUENCE [LARGE SCALE GENOMIC DNA]</scope>
    <source>
        <strain evidence="12 13">ZYL</strain>
    </source>
</reference>
<dbReference type="PANTHER" id="PTHR30040">
    <property type="entry name" value="THIAMINE BIOSYNTHESIS LIPOPROTEIN APBE"/>
    <property type="match status" value="1"/>
</dbReference>
<evidence type="ECO:0000256" key="1">
    <source>
        <dbReference type="ARBA" id="ARBA00011955"/>
    </source>
</evidence>
<feature type="binding site" evidence="11">
    <location>
        <position position="315"/>
    </location>
    <ligand>
        <name>Mg(2+)</name>
        <dbReference type="ChEBI" id="CHEBI:18420"/>
    </ligand>
</feature>
<organism evidence="12 13">
    <name type="scientific">Paremcibacter congregatus</name>
    <dbReference type="NCBI Taxonomy" id="2043170"/>
    <lineage>
        <taxon>Bacteria</taxon>
        <taxon>Pseudomonadati</taxon>
        <taxon>Pseudomonadota</taxon>
        <taxon>Alphaproteobacteria</taxon>
        <taxon>Emcibacterales</taxon>
        <taxon>Emcibacteraceae</taxon>
        <taxon>Paremcibacter</taxon>
    </lineage>
</organism>
<dbReference type="Proteomes" id="UP000229730">
    <property type="component" value="Unassembled WGS sequence"/>
</dbReference>
<dbReference type="SUPFAM" id="SSF143631">
    <property type="entry name" value="ApbE-like"/>
    <property type="match status" value="1"/>
</dbReference>
<keyword evidence="4 10" id="KW-0808">Transferase</keyword>
<dbReference type="AlphaFoldDB" id="A0A2G4YPV2"/>
<name>A0A2G4YPV2_9PROT</name>
<gene>
    <name evidence="12" type="ORF">CRD36_10950</name>
</gene>
<evidence type="ECO:0000256" key="5">
    <source>
        <dbReference type="ARBA" id="ARBA00022723"/>
    </source>
</evidence>
<evidence type="ECO:0000256" key="10">
    <source>
        <dbReference type="PIRNR" id="PIRNR006268"/>
    </source>
</evidence>
<dbReference type="Gene3D" id="3.10.520.10">
    <property type="entry name" value="ApbE-like domains"/>
    <property type="match status" value="1"/>
</dbReference>
<evidence type="ECO:0000256" key="7">
    <source>
        <dbReference type="ARBA" id="ARBA00022842"/>
    </source>
</evidence>
<sequence length="356" mass="38844">MADGWWPSMISRRIICSGIAANMGAIPVNRRRFISISAAAIGVGMLPGVSWAQGGTPLRYWQGAAMGAKAQIQLYGADEAQAEAVFRRCRTEIDRLEGIFSLYRPQSQISRLNETGFLDNPPLELLDVMSRCQACWQNSGGAFDITIQPLWRLYADHFATAHADPAGPSEADIRQTLELVGSDKVTLGSRRIELQKPGMGISLNGVAQGYITDRVVALLRAAGFENCLVYMGETYAMGQHDDGRPWTAGISSPLRDRKVLARLPLRDQALATSGGYGSPFSDQSRLHHLLDPRSGHSATHYGSVSVVARDTMTADMLSTALYVMAPDKRDDIWGKYPALLKAVFVDETGHLTSYPA</sequence>
<evidence type="ECO:0000256" key="4">
    <source>
        <dbReference type="ARBA" id="ARBA00022679"/>
    </source>
</evidence>
<evidence type="ECO:0000256" key="3">
    <source>
        <dbReference type="ARBA" id="ARBA00022630"/>
    </source>
</evidence>
<dbReference type="EMBL" id="PDEM01000024">
    <property type="protein sequence ID" value="PHZ84327.1"/>
    <property type="molecule type" value="Genomic_DNA"/>
</dbReference>
<feature type="binding site" evidence="11">
    <location>
        <position position="319"/>
    </location>
    <ligand>
        <name>Mg(2+)</name>
        <dbReference type="ChEBI" id="CHEBI:18420"/>
    </ligand>
</feature>
<dbReference type="InterPro" id="IPR024932">
    <property type="entry name" value="ApbE"/>
</dbReference>
<dbReference type="GO" id="GO:0016740">
    <property type="term" value="F:transferase activity"/>
    <property type="evidence" value="ECO:0007669"/>
    <property type="project" value="UniProtKB-UniRule"/>
</dbReference>
<feature type="binding site" evidence="11">
    <location>
        <position position="205"/>
    </location>
    <ligand>
        <name>Mg(2+)</name>
        <dbReference type="ChEBI" id="CHEBI:18420"/>
    </ligand>
</feature>
<evidence type="ECO:0000256" key="9">
    <source>
        <dbReference type="ARBA" id="ARBA00048540"/>
    </source>
</evidence>
<comment type="catalytic activity">
    <reaction evidence="9 10">
        <text>L-threonyl-[protein] + FAD = FMN-L-threonyl-[protein] + AMP + H(+)</text>
        <dbReference type="Rhea" id="RHEA:36847"/>
        <dbReference type="Rhea" id="RHEA-COMP:11060"/>
        <dbReference type="Rhea" id="RHEA-COMP:11061"/>
        <dbReference type="ChEBI" id="CHEBI:15378"/>
        <dbReference type="ChEBI" id="CHEBI:30013"/>
        <dbReference type="ChEBI" id="CHEBI:57692"/>
        <dbReference type="ChEBI" id="CHEBI:74257"/>
        <dbReference type="ChEBI" id="CHEBI:456215"/>
        <dbReference type="EC" id="2.7.1.180"/>
    </reaction>
</comment>
<accession>A0A2G4YPV2</accession>
<comment type="similarity">
    <text evidence="10">Belongs to the ApbE family.</text>
</comment>
<comment type="caution">
    <text evidence="12">The sequence shown here is derived from an EMBL/GenBank/DDBJ whole genome shotgun (WGS) entry which is preliminary data.</text>
</comment>
<dbReference type="EC" id="2.7.1.180" evidence="1 10"/>
<keyword evidence="6 10" id="KW-0274">FAD</keyword>
<dbReference type="InterPro" id="IPR003374">
    <property type="entry name" value="ApbE-like_sf"/>
</dbReference>
<protein>
    <recommendedName>
        <fullName evidence="2 10">FAD:protein FMN transferase</fullName>
        <ecNumber evidence="1 10">2.7.1.180</ecNumber>
    </recommendedName>
    <alternativeName>
        <fullName evidence="8 10">Flavin transferase</fullName>
    </alternativeName>
</protein>
<evidence type="ECO:0000256" key="11">
    <source>
        <dbReference type="PIRSR" id="PIRSR006268-2"/>
    </source>
</evidence>
<dbReference type="FunCoup" id="A0A2G4YPV2">
    <property type="interactions" value="88"/>
</dbReference>
<dbReference type="Pfam" id="PF02424">
    <property type="entry name" value="ApbE"/>
    <property type="match status" value="1"/>
</dbReference>
<evidence type="ECO:0000256" key="8">
    <source>
        <dbReference type="ARBA" id="ARBA00031306"/>
    </source>
</evidence>